<dbReference type="PROSITE" id="PS51391">
    <property type="entry name" value="CID"/>
    <property type="match status" value="1"/>
</dbReference>
<dbReference type="InterPro" id="IPR024637">
    <property type="entry name" value="Ctk3_C"/>
</dbReference>
<protein>
    <recommendedName>
        <fullName evidence="1">CID domain-containing protein</fullName>
    </recommendedName>
</protein>
<dbReference type="PANTHER" id="PTHR28291">
    <property type="entry name" value="CTD KINASE SUBUNIT GAMMA"/>
    <property type="match status" value="1"/>
</dbReference>
<sequence length="327" mass="38552">MDSFEVASQFTTILRNLTPQYQQLTKATYFALKNADKEDYIVPTILTVIEDPKLDLNTKSTIFQFIELLIAESFQNQTKFNNAYLESLKTALPQIIENICPKENSANFQNAYQSLSNISRHFNIDCREYQVNFQQVSLTKEDMTILDQEGGENASCALKLQENGENVPGPSKFQENGENVSCPSKFQILDTDDSLVSAWKTLLEKKRHTQIERYKLLKRCEFVDENVTEDQLFSMRDKSDMTKPHLLTKRQIISRMEDERESHKRSKENIWCVNRDRNTKFISEDEFVEYYWDRYHKLNRKDYNEFLNNLQDLNIMALKSYKDEQFV</sequence>
<comment type="caution">
    <text evidence="2">The sequence shown here is derived from an EMBL/GenBank/DDBJ whole genome shotgun (WGS) entry which is preliminary data.</text>
</comment>
<dbReference type="InterPro" id="IPR006569">
    <property type="entry name" value="CID_dom"/>
</dbReference>
<accession>A0AAI9SWD6</accession>
<dbReference type="PANTHER" id="PTHR28291:SF1">
    <property type="entry name" value="CTD KINASE SUBUNIT GAMMA"/>
    <property type="match status" value="1"/>
</dbReference>
<dbReference type="GO" id="GO:0032786">
    <property type="term" value="P:positive regulation of DNA-templated transcription, elongation"/>
    <property type="evidence" value="ECO:0007669"/>
    <property type="project" value="InterPro"/>
</dbReference>
<organism evidence="2 3">
    <name type="scientific">Candida oxycetoniae</name>
    <dbReference type="NCBI Taxonomy" id="497107"/>
    <lineage>
        <taxon>Eukaryota</taxon>
        <taxon>Fungi</taxon>
        <taxon>Dikarya</taxon>
        <taxon>Ascomycota</taxon>
        <taxon>Saccharomycotina</taxon>
        <taxon>Pichiomycetes</taxon>
        <taxon>Debaryomycetaceae</taxon>
        <taxon>Candida/Lodderomyces clade</taxon>
        <taxon>Candida</taxon>
    </lineage>
</organism>
<dbReference type="Proteomes" id="UP001202479">
    <property type="component" value="Unassembled WGS sequence"/>
</dbReference>
<dbReference type="InterPro" id="IPR042326">
    <property type="entry name" value="Ctk3"/>
</dbReference>
<feature type="domain" description="CID" evidence="1">
    <location>
        <begin position="2"/>
        <end position="149"/>
    </location>
</feature>
<keyword evidence="3" id="KW-1185">Reference proteome</keyword>
<dbReference type="SUPFAM" id="SSF48371">
    <property type="entry name" value="ARM repeat"/>
    <property type="match status" value="1"/>
</dbReference>
<proteinExistence type="predicted"/>
<evidence type="ECO:0000313" key="2">
    <source>
        <dbReference type="EMBL" id="KAI3404313.2"/>
    </source>
</evidence>
<evidence type="ECO:0000259" key="1">
    <source>
        <dbReference type="PROSITE" id="PS51391"/>
    </source>
</evidence>
<name>A0AAI9SWD6_9ASCO</name>
<dbReference type="Pfam" id="PF12350">
    <property type="entry name" value="CTK3_C"/>
    <property type="match status" value="1"/>
</dbReference>
<dbReference type="EMBL" id="JAHUZD010000104">
    <property type="protein sequence ID" value="KAI3404313.2"/>
    <property type="molecule type" value="Genomic_DNA"/>
</dbReference>
<dbReference type="Pfam" id="PF12243">
    <property type="entry name" value="CTK3"/>
    <property type="match status" value="1"/>
</dbReference>
<dbReference type="AlphaFoldDB" id="A0AAI9SWD6"/>
<evidence type="ECO:0000313" key="3">
    <source>
        <dbReference type="Proteomes" id="UP001202479"/>
    </source>
</evidence>
<dbReference type="Gene3D" id="1.25.40.90">
    <property type="match status" value="1"/>
</dbReference>
<dbReference type="RefSeq" id="XP_049180058.1">
    <property type="nucleotide sequence ID" value="XM_049324103.1"/>
</dbReference>
<dbReference type="InterPro" id="IPR024638">
    <property type="entry name" value="Ctk3_N"/>
</dbReference>
<dbReference type="GO" id="GO:0045943">
    <property type="term" value="P:positive regulation of transcription by RNA polymerase I"/>
    <property type="evidence" value="ECO:0007669"/>
    <property type="project" value="TreeGrafter"/>
</dbReference>
<dbReference type="InterPro" id="IPR016024">
    <property type="entry name" value="ARM-type_fold"/>
</dbReference>
<reference evidence="2" key="1">
    <citation type="journal article" date="2022" name="DNA Res.">
        <title>Genome analysis of five recently described species of the CUG-Ser clade uncovers Candida theae as a new hybrid lineage with pathogenic potential in the Candida parapsilosis species complex.</title>
        <authorList>
            <person name="Mixao V."/>
            <person name="Del Olmo V."/>
            <person name="Hegedusova E."/>
            <person name="Saus E."/>
            <person name="Pryszcz L."/>
            <person name="Cillingova A."/>
            <person name="Nosek J."/>
            <person name="Gabaldon T."/>
        </authorList>
    </citation>
    <scope>NUCLEOTIDE SEQUENCE</scope>
    <source>
        <strain evidence="2">CBS 10844</strain>
    </source>
</reference>
<dbReference type="GO" id="GO:0070692">
    <property type="term" value="C:CTDK-1 complex"/>
    <property type="evidence" value="ECO:0007669"/>
    <property type="project" value="InterPro"/>
</dbReference>
<gene>
    <name evidence="2" type="ORF">KGF56_002833</name>
</gene>
<dbReference type="InterPro" id="IPR008942">
    <property type="entry name" value="ENTH_VHS"/>
</dbReference>
<dbReference type="GeneID" id="73380450"/>